<dbReference type="OrthoDB" id="4519042at2"/>
<proteinExistence type="predicted"/>
<keyword evidence="3" id="KW-0547">Nucleotide-binding</keyword>
<dbReference type="PATRIC" id="fig|869719.3.peg.1091"/>
<evidence type="ECO:0000256" key="1">
    <source>
        <dbReference type="ARBA" id="ARBA00022612"/>
    </source>
</evidence>
<dbReference type="Pfam" id="PF17289">
    <property type="entry name" value="Terminase_6C"/>
    <property type="match status" value="1"/>
</dbReference>
<keyword evidence="4" id="KW-1185">Reference proteome</keyword>
<dbReference type="GO" id="GO:0005524">
    <property type="term" value="F:ATP binding"/>
    <property type="evidence" value="ECO:0007669"/>
    <property type="project" value="UniProtKB-KW"/>
</dbReference>
<gene>
    <name evidence="3" type="ORF">NS334_01180</name>
</gene>
<dbReference type="RefSeq" id="WP_058754150.1">
    <property type="nucleotide sequence ID" value="NZ_LDTB01000002.1"/>
</dbReference>
<dbReference type="InterPro" id="IPR027417">
    <property type="entry name" value="P-loop_NTPase"/>
</dbReference>
<sequence length="435" mass="45742">MSAGAERALRWLGRLDAEAAERLVASLAGGTVEELTQAWDVWAHAGQLPPPGDWRVWLLQAGRGFGKTRAGAEWVRAMARAVPGARIALVGATIEDARKVMVEGPSGVVAVSRPADGMVWRPTSSEVRFGNGAVATLYSAAAPEKLRGPEHHFAWADELAKWSHASAWDNLTMGLRLGARPRVLVTTTPRSTALMRAVRGAPGTVVTRGSTRDNVHLPGAFVAAMEASYGGTRLGRQELDGELIEDVAGALWSRALIERQRAATVPELMRVVVGVDPPAGIGGDACGIVAAGVGRDGHGYVIEDASVTGASPERWANAVVACAARVSADRVVAEANQGGAMVEQVLRAAQASLPIRLVHATRGKAARAEPVAALYESGRVWHARAFPALEDELAGLVAGGGYEGPGRSPDRADACVWALTALMLERQGEGRVRVM</sequence>
<name>A0A147I9R6_9SPHN</name>
<accession>A0A147I9R6</accession>
<organism evidence="3 4">
    <name type="scientific">Sphingomonas endophytica</name>
    <dbReference type="NCBI Taxonomy" id="869719"/>
    <lineage>
        <taxon>Bacteria</taxon>
        <taxon>Pseudomonadati</taxon>
        <taxon>Pseudomonadota</taxon>
        <taxon>Alphaproteobacteria</taxon>
        <taxon>Sphingomonadales</taxon>
        <taxon>Sphingomonadaceae</taxon>
        <taxon>Sphingomonas</taxon>
    </lineage>
</organism>
<evidence type="ECO:0000259" key="2">
    <source>
        <dbReference type="Pfam" id="PF17289"/>
    </source>
</evidence>
<dbReference type="AlphaFoldDB" id="A0A147I9R6"/>
<evidence type="ECO:0000313" key="4">
    <source>
        <dbReference type="Proteomes" id="UP000074310"/>
    </source>
</evidence>
<dbReference type="EMBL" id="LDTB01000002">
    <property type="protein sequence ID" value="KTT76376.1"/>
    <property type="molecule type" value="Genomic_DNA"/>
</dbReference>
<dbReference type="Gene3D" id="3.40.50.300">
    <property type="entry name" value="P-loop containing nucleotide triphosphate hydrolases"/>
    <property type="match status" value="1"/>
</dbReference>
<feature type="domain" description="Terminase large subunit gp17-like C-terminal" evidence="2">
    <location>
        <begin position="273"/>
        <end position="420"/>
    </location>
</feature>
<reference evidence="3 4" key="1">
    <citation type="journal article" date="2016" name="Front. Microbiol.">
        <title>Genomic Resource of Rice Seed Associated Bacteria.</title>
        <authorList>
            <person name="Midha S."/>
            <person name="Bansal K."/>
            <person name="Sharma S."/>
            <person name="Kumar N."/>
            <person name="Patil P.P."/>
            <person name="Chaudhry V."/>
            <person name="Patil P.B."/>
        </authorList>
    </citation>
    <scope>NUCLEOTIDE SEQUENCE [LARGE SCALE GENOMIC DNA]</scope>
    <source>
        <strain evidence="3 4">NS334</strain>
    </source>
</reference>
<evidence type="ECO:0000313" key="3">
    <source>
        <dbReference type="EMBL" id="KTT76376.1"/>
    </source>
</evidence>
<dbReference type="Gene3D" id="3.30.420.240">
    <property type="match status" value="1"/>
</dbReference>
<dbReference type="Proteomes" id="UP000074310">
    <property type="component" value="Unassembled WGS sequence"/>
</dbReference>
<comment type="caution">
    <text evidence="3">The sequence shown here is derived from an EMBL/GenBank/DDBJ whole genome shotgun (WGS) entry which is preliminary data.</text>
</comment>
<keyword evidence="1" id="KW-1188">Viral release from host cell</keyword>
<dbReference type="Pfam" id="PF03237">
    <property type="entry name" value="Terminase_6N"/>
    <property type="match status" value="1"/>
</dbReference>
<keyword evidence="3" id="KW-0067">ATP-binding</keyword>
<protein>
    <submittedName>
        <fullName evidence="3">ATP-binding protein</fullName>
    </submittedName>
</protein>
<dbReference type="InterPro" id="IPR035421">
    <property type="entry name" value="Terminase_6C"/>
</dbReference>